<dbReference type="OrthoDB" id="2989757at2"/>
<dbReference type="RefSeq" id="WP_133579491.1">
    <property type="nucleotide sequence ID" value="NZ_SNYJ01000003.1"/>
</dbReference>
<keyword evidence="1" id="KW-1133">Transmembrane helix</keyword>
<evidence type="ECO:0000313" key="3">
    <source>
        <dbReference type="Proteomes" id="UP000295632"/>
    </source>
</evidence>
<reference evidence="2 3" key="1">
    <citation type="submission" date="2019-03" db="EMBL/GenBank/DDBJ databases">
        <title>Genomic Encyclopedia of Type Strains, Phase IV (KMG-IV): sequencing the most valuable type-strain genomes for metagenomic binning, comparative biology and taxonomic classification.</title>
        <authorList>
            <person name="Goeker M."/>
        </authorList>
    </citation>
    <scope>NUCLEOTIDE SEQUENCE [LARGE SCALE GENOMIC DNA]</scope>
    <source>
        <strain evidence="2 3">DSM 28697</strain>
    </source>
</reference>
<dbReference type="Pfam" id="PF11118">
    <property type="entry name" value="DUF2627"/>
    <property type="match status" value="1"/>
</dbReference>
<organism evidence="2 3">
    <name type="scientific">Aureibacillus halotolerans</name>
    <dbReference type="NCBI Taxonomy" id="1508390"/>
    <lineage>
        <taxon>Bacteria</taxon>
        <taxon>Bacillati</taxon>
        <taxon>Bacillota</taxon>
        <taxon>Bacilli</taxon>
        <taxon>Bacillales</taxon>
        <taxon>Bacillaceae</taxon>
        <taxon>Aureibacillus</taxon>
    </lineage>
</organism>
<dbReference type="Proteomes" id="UP000295632">
    <property type="component" value="Unassembled WGS sequence"/>
</dbReference>
<dbReference type="EMBL" id="SNYJ01000003">
    <property type="protein sequence ID" value="TDQ41633.1"/>
    <property type="molecule type" value="Genomic_DNA"/>
</dbReference>
<feature type="transmembrane region" description="Helical" evidence="1">
    <location>
        <begin position="36"/>
        <end position="63"/>
    </location>
</feature>
<keyword evidence="1" id="KW-0812">Transmembrane</keyword>
<keyword evidence="1" id="KW-0472">Membrane</keyword>
<comment type="caution">
    <text evidence="2">The sequence shown here is derived from an EMBL/GenBank/DDBJ whole genome shotgun (WGS) entry which is preliminary data.</text>
</comment>
<dbReference type="AlphaFoldDB" id="A0A4R6U9H9"/>
<protein>
    <submittedName>
        <fullName evidence="2">Uncharacterized protein DUF2627</fullName>
    </submittedName>
</protein>
<name>A0A4R6U9H9_9BACI</name>
<proteinExistence type="predicted"/>
<evidence type="ECO:0000256" key="1">
    <source>
        <dbReference type="SAM" id="Phobius"/>
    </source>
</evidence>
<sequence length="82" mass="9342">MKRFIALLLVCIPIISAAYGIKLLRDVLFGIQQSPYGYLWIQFFAGLFFLAIGCYLVGSFVIYRDRKNGKVPPRKAQKKAKV</sequence>
<keyword evidence="3" id="KW-1185">Reference proteome</keyword>
<evidence type="ECO:0000313" key="2">
    <source>
        <dbReference type="EMBL" id="TDQ41633.1"/>
    </source>
</evidence>
<accession>A0A4R6U9H9</accession>
<dbReference type="InterPro" id="IPR020138">
    <property type="entry name" value="Uncharacterised_YqzF"/>
</dbReference>
<gene>
    <name evidence="2" type="ORF">EV213_103212</name>
</gene>